<evidence type="ECO:0000313" key="2">
    <source>
        <dbReference type="Proteomes" id="UP000636800"/>
    </source>
</evidence>
<comment type="caution">
    <text evidence="1">The sequence shown here is derived from an EMBL/GenBank/DDBJ whole genome shotgun (WGS) entry which is preliminary data.</text>
</comment>
<protein>
    <submittedName>
        <fullName evidence="1">Uncharacterized protein</fullName>
    </submittedName>
</protein>
<organism evidence="1 2">
    <name type="scientific">Vanilla planifolia</name>
    <name type="common">Vanilla</name>
    <dbReference type="NCBI Taxonomy" id="51239"/>
    <lineage>
        <taxon>Eukaryota</taxon>
        <taxon>Viridiplantae</taxon>
        <taxon>Streptophyta</taxon>
        <taxon>Embryophyta</taxon>
        <taxon>Tracheophyta</taxon>
        <taxon>Spermatophyta</taxon>
        <taxon>Magnoliopsida</taxon>
        <taxon>Liliopsida</taxon>
        <taxon>Asparagales</taxon>
        <taxon>Orchidaceae</taxon>
        <taxon>Vanilloideae</taxon>
        <taxon>Vanilleae</taxon>
        <taxon>Vanilla</taxon>
    </lineage>
</organism>
<sequence length="118" mass="13530">MAKLWRVGEQWHVSDGRWKTILVRPLAKVGSTFDWTSGITADGRQITNIPDYYVPSRGAQDVCVNAKVKMTEHDPSINIPAKSPTNFTFKDLRKRGNNVENRIQFPTKFLKDSKIQRL</sequence>
<keyword evidence="2" id="KW-1185">Reference proteome</keyword>
<gene>
    <name evidence="1" type="ORF">HPP92_011804</name>
</gene>
<dbReference type="AlphaFoldDB" id="A0A835R1C4"/>
<dbReference type="EMBL" id="JADCNL010000005">
    <property type="protein sequence ID" value="KAG0480946.1"/>
    <property type="molecule type" value="Genomic_DNA"/>
</dbReference>
<proteinExistence type="predicted"/>
<accession>A0A835R1C4</accession>
<name>A0A835R1C4_VANPL</name>
<dbReference type="Proteomes" id="UP000636800">
    <property type="component" value="Chromosome 5"/>
</dbReference>
<evidence type="ECO:0000313" key="1">
    <source>
        <dbReference type="EMBL" id="KAG0480946.1"/>
    </source>
</evidence>
<reference evidence="1 2" key="1">
    <citation type="journal article" date="2020" name="Nat. Food">
        <title>A phased Vanilla planifolia genome enables genetic improvement of flavour and production.</title>
        <authorList>
            <person name="Hasing T."/>
            <person name="Tang H."/>
            <person name="Brym M."/>
            <person name="Khazi F."/>
            <person name="Huang T."/>
            <person name="Chambers A.H."/>
        </authorList>
    </citation>
    <scope>NUCLEOTIDE SEQUENCE [LARGE SCALE GENOMIC DNA]</scope>
    <source>
        <tissue evidence="1">Leaf</tissue>
    </source>
</reference>
<dbReference type="OrthoDB" id="1060521at2759"/>